<dbReference type="AlphaFoldDB" id="A0A938YCY0"/>
<gene>
    <name evidence="1" type="ORF">JL106_08340</name>
</gene>
<sequence length="135" mass="15110">MSDHAVTFDHSDCEHDEGDCSPYPTFVCTAPVDADCRTTCQPANPRDYCDWWTRCETCDGYGHPPITGPHCTEGHPLVSGQCNAVEWFMYDDWQAASDEGHPTQVWPDGPIDIEYTGDSYAWSFAVPVTDQEADR</sequence>
<protein>
    <submittedName>
        <fullName evidence="1">Uncharacterized protein</fullName>
    </submittedName>
</protein>
<dbReference type="RefSeq" id="WP_205260242.1">
    <property type="nucleotide sequence ID" value="NZ_JAERWK010000010.1"/>
</dbReference>
<keyword evidence="2" id="KW-1185">Reference proteome</keyword>
<name>A0A938YCY0_9ACTN</name>
<evidence type="ECO:0000313" key="2">
    <source>
        <dbReference type="Proteomes" id="UP000663792"/>
    </source>
</evidence>
<organism evidence="1 2">
    <name type="scientific">Nakamurella leprariae</name>
    <dbReference type="NCBI Taxonomy" id="2803911"/>
    <lineage>
        <taxon>Bacteria</taxon>
        <taxon>Bacillati</taxon>
        <taxon>Actinomycetota</taxon>
        <taxon>Actinomycetes</taxon>
        <taxon>Nakamurellales</taxon>
        <taxon>Nakamurellaceae</taxon>
        <taxon>Nakamurella</taxon>
    </lineage>
</organism>
<comment type="caution">
    <text evidence="1">The sequence shown here is derived from an EMBL/GenBank/DDBJ whole genome shotgun (WGS) entry which is preliminary data.</text>
</comment>
<dbReference type="EMBL" id="JAERWK010000010">
    <property type="protein sequence ID" value="MBM9467286.1"/>
    <property type="molecule type" value="Genomic_DNA"/>
</dbReference>
<proteinExistence type="predicted"/>
<accession>A0A938YCY0</accession>
<reference evidence="1" key="1">
    <citation type="submission" date="2021-01" db="EMBL/GenBank/DDBJ databases">
        <title>YIM 132084 draft genome.</title>
        <authorList>
            <person name="An D."/>
        </authorList>
    </citation>
    <scope>NUCLEOTIDE SEQUENCE</scope>
    <source>
        <strain evidence="1">YIM 132084</strain>
    </source>
</reference>
<dbReference type="Proteomes" id="UP000663792">
    <property type="component" value="Unassembled WGS sequence"/>
</dbReference>
<evidence type="ECO:0000313" key="1">
    <source>
        <dbReference type="EMBL" id="MBM9467286.1"/>
    </source>
</evidence>